<evidence type="ECO:0000256" key="4">
    <source>
        <dbReference type="ARBA" id="ARBA00023136"/>
    </source>
</evidence>
<dbReference type="InterPro" id="IPR050307">
    <property type="entry name" value="Sterol_Desaturase_Related"/>
</dbReference>
<comment type="subcellular location">
    <subcellularLocation>
        <location evidence="1">Membrane</location>
    </subcellularLocation>
</comment>
<evidence type="ECO:0000256" key="2">
    <source>
        <dbReference type="ARBA" id="ARBA00022692"/>
    </source>
</evidence>
<name>A0A8J2XDL8_ZYGB2</name>
<dbReference type="InterPro" id="IPR006694">
    <property type="entry name" value="Fatty_acid_hydroxylase"/>
</dbReference>
<keyword evidence="2 5" id="KW-0812">Transmembrane</keyword>
<feature type="domain" description="Fatty acid hydroxylase" evidence="6">
    <location>
        <begin position="147"/>
        <end position="282"/>
    </location>
</feature>
<evidence type="ECO:0000259" key="6">
    <source>
        <dbReference type="Pfam" id="PF04116"/>
    </source>
</evidence>
<evidence type="ECO:0000313" key="8">
    <source>
        <dbReference type="Proteomes" id="UP000019375"/>
    </source>
</evidence>
<dbReference type="GO" id="GO:0008610">
    <property type="term" value="P:lipid biosynthetic process"/>
    <property type="evidence" value="ECO:0007669"/>
    <property type="project" value="InterPro"/>
</dbReference>
<dbReference type="AlphaFoldDB" id="A0A8J2XDL8"/>
<evidence type="ECO:0000313" key="7">
    <source>
        <dbReference type="EMBL" id="CDF91364.1"/>
    </source>
</evidence>
<reference evidence="8" key="1">
    <citation type="journal article" date="2013" name="Genome Announc.">
        <title>Genome sequence of the food spoilage yeast Zygosaccharomyces bailii CLIB 213(T).</title>
        <authorList>
            <person name="Galeote V."/>
            <person name="Bigey F."/>
            <person name="Devillers H."/>
            <person name="Neuveglise C."/>
            <person name="Dequin S."/>
        </authorList>
    </citation>
    <scope>NUCLEOTIDE SEQUENCE [LARGE SCALE GENOMIC DNA]</scope>
    <source>
        <strain evidence="8">CLIB 213 / ATCC 58445 / CBS 680 / CCRC 21525 / NBRC 1098 / NCYC 1416 / NRRL Y-2227</strain>
    </source>
</reference>
<dbReference type="GO" id="GO:0016020">
    <property type="term" value="C:membrane"/>
    <property type="evidence" value="ECO:0007669"/>
    <property type="project" value="UniProtKB-SubCell"/>
</dbReference>
<dbReference type="Proteomes" id="UP000019375">
    <property type="component" value="Unassembled WGS sequence"/>
</dbReference>
<evidence type="ECO:0000256" key="5">
    <source>
        <dbReference type="SAM" id="Phobius"/>
    </source>
</evidence>
<evidence type="ECO:0000256" key="3">
    <source>
        <dbReference type="ARBA" id="ARBA00022989"/>
    </source>
</evidence>
<dbReference type="GO" id="GO:0016491">
    <property type="term" value="F:oxidoreductase activity"/>
    <property type="evidence" value="ECO:0007669"/>
    <property type="project" value="InterPro"/>
</dbReference>
<keyword evidence="8" id="KW-1185">Reference proteome</keyword>
<keyword evidence="3 5" id="KW-1133">Transmembrane helix</keyword>
<dbReference type="OrthoDB" id="1658724at2759"/>
<feature type="transmembrane region" description="Helical" evidence="5">
    <location>
        <begin position="41"/>
        <end position="61"/>
    </location>
</feature>
<gene>
    <name evidence="7" type="ORF">BN860_01200g</name>
</gene>
<protein>
    <submittedName>
        <fullName evidence="7">ZYBA0S11-01200g1_1</fullName>
    </submittedName>
</protein>
<feature type="transmembrane region" description="Helical" evidence="5">
    <location>
        <begin position="206"/>
        <end position="227"/>
    </location>
</feature>
<dbReference type="Pfam" id="PF04116">
    <property type="entry name" value="FA_hydroxylase"/>
    <property type="match status" value="1"/>
</dbReference>
<evidence type="ECO:0000256" key="1">
    <source>
        <dbReference type="ARBA" id="ARBA00004370"/>
    </source>
</evidence>
<dbReference type="EMBL" id="HG316464">
    <property type="protein sequence ID" value="CDF91364.1"/>
    <property type="molecule type" value="Genomic_DNA"/>
</dbReference>
<organism evidence="7 8">
    <name type="scientific">Zygosaccharomyces bailii (strain CLIB 213 / ATCC 58445 / CBS 680 / BCRC 21525 / NBRC 1098 / NCYC 1416 / NRRL Y-2227)</name>
    <dbReference type="NCBI Taxonomy" id="1333698"/>
    <lineage>
        <taxon>Eukaryota</taxon>
        <taxon>Fungi</taxon>
        <taxon>Dikarya</taxon>
        <taxon>Ascomycota</taxon>
        <taxon>Saccharomycotina</taxon>
        <taxon>Saccharomycetes</taxon>
        <taxon>Saccharomycetales</taxon>
        <taxon>Saccharomycetaceae</taxon>
        <taxon>Zygosaccharomyces</taxon>
    </lineage>
</organism>
<proteinExistence type="predicted"/>
<keyword evidence="4 5" id="KW-0472">Membrane</keyword>
<dbReference type="GO" id="GO:0005506">
    <property type="term" value="F:iron ion binding"/>
    <property type="evidence" value="ECO:0007669"/>
    <property type="project" value="InterPro"/>
</dbReference>
<dbReference type="PANTHER" id="PTHR11863">
    <property type="entry name" value="STEROL DESATURASE"/>
    <property type="match status" value="1"/>
</dbReference>
<accession>A0A8J2XDL8</accession>
<sequence>MSAVFTNSTLSSFVRDRTYSGTVHNVQLLQPQLSAVEQYWAAWYAYMANDVLATGIMFFVLHEAVYFGRSLPWFIIDQIPYFRRYKIQATKIPSSKEQWHCLKSVVLSHFLVEAIPIWTFHPLCEKLGISAQVPFPSWKTVAWEISLFFLLEDMWHYWVHRFLHYGVFYKYIHKQHHRYAAPFGLTAEYAHPMETMTLGLGTVGMPILYVLYTGHLHLFTLCVWISLRLFQAVDSHSGYDFPWSLNKFLPFWSGAEHHDLHHHYFIGNYASSFRWWDYCMDTEAGPEAKLAREEKMRARACRMAKKSS</sequence>